<dbReference type="GO" id="GO:0006955">
    <property type="term" value="P:immune response"/>
    <property type="evidence" value="ECO:0007669"/>
    <property type="project" value="TreeGrafter"/>
</dbReference>
<accession>A0A2U9AZ93</accession>
<keyword evidence="2" id="KW-1003">Cell membrane</keyword>
<evidence type="ECO:0000256" key="3">
    <source>
        <dbReference type="ARBA" id="ARBA00022692"/>
    </source>
</evidence>
<dbReference type="PROSITE" id="PS50262">
    <property type="entry name" value="G_PROTEIN_RECEP_F1_2"/>
    <property type="match status" value="1"/>
</dbReference>
<evidence type="ECO:0000256" key="7">
    <source>
        <dbReference type="ARBA" id="ARBA00023170"/>
    </source>
</evidence>
<evidence type="ECO:0000256" key="9">
    <source>
        <dbReference type="RuleBase" id="RU000688"/>
    </source>
</evidence>
<evidence type="ECO:0000256" key="10">
    <source>
        <dbReference type="SAM" id="Phobius"/>
    </source>
</evidence>
<evidence type="ECO:0000259" key="11">
    <source>
        <dbReference type="PROSITE" id="PS50262"/>
    </source>
</evidence>
<dbReference type="GO" id="GO:0016493">
    <property type="term" value="F:C-C chemokine receptor activity"/>
    <property type="evidence" value="ECO:0007669"/>
    <property type="project" value="TreeGrafter"/>
</dbReference>
<dbReference type="GO" id="GO:0009897">
    <property type="term" value="C:external side of plasma membrane"/>
    <property type="evidence" value="ECO:0007669"/>
    <property type="project" value="TreeGrafter"/>
</dbReference>
<feature type="transmembrane region" description="Helical" evidence="10">
    <location>
        <begin position="132"/>
        <end position="155"/>
    </location>
</feature>
<evidence type="ECO:0000256" key="6">
    <source>
        <dbReference type="ARBA" id="ARBA00023136"/>
    </source>
</evidence>
<dbReference type="STRING" id="52904.ENSSMAP00000007617"/>
<feature type="transmembrane region" description="Helical" evidence="10">
    <location>
        <begin position="253"/>
        <end position="275"/>
    </location>
</feature>
<keyword evidence="4 10" id="KW-1133">Transmembrane helix</keyword>
<evidence type="ECO:0000256" key="4">
    <source>
        <dbReference type="ARBA" id="ARBA00022989"/>
    </source>
</evidence>
<name>A0A2U9AZ93_SCOMX</name>
<dbReference type="PANTHER" id="PTHR10489">
    <property type="entry name" value="CELL ADHESION MOLECULE"/>
    <property type="match status" value="1"/>
</dbReference>
<feature type="domain" description="G-protein coupled receptors family 1 profile" evidence="11">
    <location>
        <begin position="110"/>
        <end position="358"/>
    </location>
</feature>
<dbReference type="GO" id="GO:0019722">
    <property type="term" value="P:calcium-mediated signaling"/>
    <property type="evidence" value="ECO:0007669"/>
    <property type="project" value="TreeGrafter"/>
</dbReference>
<dbReference type="Proteomes" id="UP000246464">
    <property type="component" value="Chromosome 1"/>
</dbReference>
<keyword evidence="7 9" id="KW-0675">Receptor</keyword>
<comment type="similarity">
    <text evidence="9">Belongs to the G-protein coupled receptor 1 family.</text>
</comment>
<dbReference type="PRINTS" id="PR00657">
    <property type="entry name" value="CCCHEMOKINER"/>
</dbReference>
<dbReference type="Gene3D" id="1.20.1070.10">
    <property type="entry name" value="Rhodopsin 7-helix transmembrane proteins"/>
    <property type="match status" value="1"/>
</dbReference>
<feature type="transmembrane region" description="Helical" evidence="10">
    <location>
        <begin position="99"/>
        <end position="120"/>
    </location>
</feature>
<dbReference type="EMBL" id="CP026243">
    <property type="protein sequence ID" value="AWO96917.1"/>
    <property type="molecule type" value="Genomic_DNA"/>
</dbReference>
<dbReference type="SUPFAM" id="SSF81321">
    <property type="entry name" value="Family A G protein-coupled receptor-like"/>
    <property type="match status" value="1"/>
</dbReference>
<dbReference type="InterPro" id="IPR017452">
    <property type="entry name" value="GPCR_Rhodpsn_7TM"/>
</dbReference>
<keyword evidence="8 9" id="KW-0807">Transducer</keyword>
<evidence type="ECO:0000256" key="2">
    <source>
        <dbReference type="ARBA" id="ARBA00022475"/>
    </source>
</evidence>
<dbReference type="GO" id="GO:0007204">
    <property type="term" value="P:positive regulation of cytosolic calcium ion concentration"/>
    <property type="evidence" value="ECO:0007669"/>
    <property type="project" value="TreeGrafter"/>
</dbReference>
<dbReference type="GO" id="GO:0019957">
    <property type="term" value="F:C-C chemokine binding"/>
    <property type="evidence" value="ECO:0007669"/>
    <property type="project" value="TreeGrafter"/>
</dbReference>
<evidence type="ECO:0000256" key="1">
    <source>
        <dbReference type="ARBA" id="ARBA00004651"/>
    </source>
</evidence>
<keyword evidence="5 9" id="KW-0297">G-protein coupled receptor</keyword>
<feature type="transmembrane region" description="Helical" evidence="10">
    <location>
        <begin position="209"/>
        <end position="233"/>
    </location>
</feature>
<evidence type="ECO:0000256" key="8">
    <source>
        <dbReference type="ARBA" id="ARBA00023224"/>
    </source>
</evidence>
<reference evidence="12 13" key="1">
    <citation type="submission" date="2017-12" db="EMBL/GenBank/DDBJ databases">
        <title>Integrating genomic resources of turbot (Scophthalmus maximus) in depth evaluation of genetic and physical mapping variation across individuals.</title>
        <authorList>
            <person name="Martinez P."/>
        </authorList>
    </citation>
    <scope>NUCLEOTIDE SEQUENCE [LARGE SCALE GENOMIC DNA]</scope>
</reference>
<dbReference type="PROSITE" id="PS00237">
    <property type="entry name" value="G_PROTEIN_RECEP_F1_1"/>
    <property type="match status" value="1"/>
</dbReference>
<evidence type="ECO:0000313" key="12">
    <source>
        <dbReference type="EMBL" id="AWO96917.1"/>
    </source>
</evidence>
<keyword evidence="6 10" id="KW-0472">Membrane</keyword>
<protein>
    <submittedName>
        <fullName evidence="12">Putative c-C chemokine receptor type 2-like</fullName>
    </submittedName>
</protein>
<proteinExistence type="inferred from homology"/>
<dbReference type="InterPro" id="IPR000276">
    <property type="entry name" value="GPCR_Rhodpsn"/>
</dbReference>
<dbReference type="GO" id="GO:0060326">
    <property type="term" value="P:cell chemotaxis"/>
    <property type="evidence" value="ECO:0007669"/>
    <property type="project" value="TreeGrafter"/>
</dbReference>
<comment type="subcellular location">
    <subcellularLocation>
        <location evidence="1">Cell membrane</location>
        <topology evidence="1">Multi-pass membrane protein</topology>
    </subcellularLocation>
</comment>
<evidence type="ECO:0000313" key="13">
    <source>
        <dbReference type="Proteomes" id="UP000246464"/>
    </source>
</evidence>
<dbReference type="Pfam" id="PF00001">
    <property type="entry name" value="7tm_1"/>
    <property type="match status" value="1"/>
</dbReference>
<feature type="transmembrane region" description="Helical" evidence="10">
    <location>
        <begin position="296"/>
        <end position="320"/>
    </location>
</feature>
<feature type="transmembrane region" description="Helical" evidence="10">
    <location>
        <begin position="167"/>
        <end position="188"/>
    </location>
</feature>
<keyword evidence="13" id="KW-1185">Reference proteome</keyword>
<keyword evidence="3 9" id="KW-0812">Transmembrane</keyword>
<evidence type="ECO:0000256" key="5">
    <source>
        <dbReference type="ARBA" id="ARBA00023040"/>
    </source>
</evidence>
<dbReference type="InterPro" id="IPR050119">
    <property type="entry name" value="CCR1-9-like"/>
</dbReference>
<dbReference type="PANTHER" id="PTHR10489:SF686">
    <property type="entry name" value="C-C CHEMOKINE RECEPTOR TYPE 5"/>
    <property type="match status" value="1"/>
</dbReference>
<dbReference type="InterPro" id="IPR000355">
    <property type="entry name" value="Chemokine_rcpt"/>
</dbReference>
<organism evidence="12 13">
    <name type="scientific">Scophthalmus maximus</name>
    <name type="common">Turbot</name>
    <name type="synonym">Psetta maxima</name>
    <dbReference type="NCBI Taxonomy" id="52904"/>
    <lineage>
        <taxon>Eukaryota</taxon>
        <taxon>Metazoa</taxon>
        <taxon>Chordata</taxon>
        <taxon>Craniata</taxon>
        <taxon>Vertebrata</taxon>
        <taxon>Euteleostomi</taxon>
        <taxon>Actinopterygii</taxon>
        <taxon>Neopterygii</taxon>
        <taxon>Teleostei</taxon>
        <taxon>Neoteleostei</taxon>
        <taxon>Acanthomorphata</taxon>
        <taxon>Carangaria</taxon>
        <taxon>Pleuronectiformes</taxon>
        <taxon>Pleuronectoidei</taxon>
        <taxon>Scophthalmidae</taxon>
        <taxon>Scophthalmus</taxon>
    </lineage>
</organism>
<gene>
    <name evidence="12" type="ORF">SMAX5B_011795</name>
</gene>
<dbReference type="CDD" id="cd14984">
    <property type="entry name" value="7tmA_Chemokine_R"/>
    <property type="match status" value="1"/>
</dbReference>
<dbReference type="AlphaFoldDB" id="A0A2U9AZ93"/>
<sequence length="409" mass="45593">MQCAVRQTATPHNDIIATGCDEGVCSKRFILDSVCATCVARAAGSLSLVGSADYRDTGINHTFSTTFDYSAFYEETYINYTPTNVVDLKNFGSVFLPTLYTLVFIVGFVGNGIVVCVLVTHRSQTNLTDICLFNLALSDLLFLLTLPFYAHFAAVARWTFGDFMCRFVSLCYLAGFFSSIFFMVVMTLDRYLVIVHTHRVARHRTKRAAAVLSSCVWLLSVCVSLPAFVFTGVTDESHGPKCAYAPDNAAWELYTLCATNALGLVIPLLVMVVCYSRIVPTLLTMRSAKRHRVVKLIISIVVAFFLFWVPYNISIVLHMLQSLGKLSDDCRLRANINLSVTLTETFAYSHCCLNPIIYAFVGQKFKTRAVQLLRRWAPATRSARDLLDGYLRKNSVVSRSSDVTSSFVM</sequence>
<dbReference type="PRINTS" id="PR00237">
    <property type="entry name" value="GPCRRHODOPSN"/>
</dbReference>